<dbReference type="Pfam" id="PF00172">
    <property type="entry name" value="Zn_clus"/>
    <property type="match status" value="1"/>
</dbReference>
<evidence type="ECO:0000256" key="3">
    <source>
        <dbReference type="ARBA" id="ARBA00023163"/>
    </source>
</evidence>
<reference evidence="7 8" key="1">
    <citation type="journal article" date="2025" name="Microbiol. Resour. Announc.">
        <title>Draft genome sequences for Neonectria magnoliae and Neonectria punicea, canker pathogens of Liriodendron tulipifera and Acer saccharum in West Virginia.</title>
        <authorList>
            <person name="Petronek H.M."/>
            <person name="Kasson M.T."/>
            <person name="Metheny A.M."/>
            <person name="Stauder C.M."/>
            <person name="Lovett B."/>
            <person name="Lynch S.C."/>
            <person name="Garnas J.R."/>
            <person name="Kasson L.R."/>
            <person name="Stajich J.E."/>
        </authorList>
    </citation>
    <scope>NUCLEOTIDE SEQUENCE [LARGE SCALE GENOMIC DNA]</scope>
    <source>
        <strain evidence="7 8">NRRL 64651</strain>
    </source>
</reference>
<name>A0ABR1HIW5_9HYPO</name>
<feature type="domain" description="Zn(2)-C6 fungal-type" evidence="6">
    <location>
        <begin position="17"/>
        <end position="50"/>
    </location>
</feature>
<dbReference type="PANTHER" id="PTHR47840:SF1">
    <property type="entry name" value="ZN(II)2CYS6 TRANSCRIPTION FACTOR (EUROFUNG)"/>
    <property type="match status" value="1"/>
</dbReference>
<evidence type="ECO:0000256" key="5">
    <source>
        <dbReference type="SAM" id="MobiDB-lite"/>
    </source>
</evidence>
<dbReference type="InterPro" id="IPR001138">
    <property type="entry name" value="Zn2Cys6_DnaBD"/>
</dbReference>
<dbReference type="SMART" id="SM00906">
    <property type="entry name" value="Fungal_trans"/>
    <property type="match status" value="1"/>
</dbReference>
<dbReference type="PANTHER" id="PTHR47840">
    <property type="entry name" value="ZN(II)2CYS6 TRANSCRIPTION FACTOR (EUROFUNG)-RELATED"/>
    <property type="match status" value="1"/>
</dbReference>
<dbReference type="Proteomes" id="UP001498421">
    <property type="component" value="Unassembled WGS sequence"/>
</dbReference>
<accession>A0ABR1HIW5</accession>
<gene>
    <name evidence="7" type="ORF">QQZ08_010051</name>
</gene>
<proteinExistence type="predicted"/>
<dbReference type="Gene3D" id="4.10.240.10">
    <property type="entry name" value="Zn(2)-C6 fungal-type DNA-binding domain"/>
    <property type="match status" value="1"/>
</dbReference>
<evidence type="ECO:0000313" key="8">
    <source>
        <dbReference type="Proteomes" id="UP001498421"/>
    </source>
</evidence>
<dbReference type="PROSITE" id="PS50048">
    <property type="entry name" value="ZN2_CY6_FUNGAL_2"/>
    <property type="match status" value="1"/>
</dbReference>
<keyword evidence="4" id="KW-0539">Nucleus</keyword>
<keyword evidence="3" id="KW-0804">Transcription</keyword>
<dbReference type="InterPro" id="IPR007219">
    <property type="entry name" value="XnlR_reg_dom"/>
</dbReference>
<dbReference type="EMBL" id="JAZAVK010000124">
    <property type="protein sequence ID" value="KAK7421123.1"/>
    <property type="molecule type" value="Genomic_DNA"/>
</dbReference>
<dbReference type="SMART" id="SM00066">
    <property type="entry name" value="GAL4"/>
    <property type="match status" value="1"/>
</dbReference>
<keyword evidence="8" id="KW-1185">Reference proteome</keyword>
<evidence type="ECO:0000256" key="4">
    <source>
        <dbReference type="ARBA" id="ARBA00023242"/>
    </source>
</evidence>
<protein>
    <recommendedName>
        <fullName evidence="6">Zn(2)-C6 fungal-type domain-containing protein</fullName>
    </recommendedName>
</protein>
<sequence>MSEPAAKRRKVRKGTRSCWECRRRKIKCEFNADEDAVCVGCVARGSRCVSQEEVVEPAPTPDRRLAQRLSRLEELMEKIVNNTTAAEDAAPQKIPTPSESPATATVTATGGPASSYAGAGAGLGDIFDTSAGHMTSLGPGSVGQPSPHPAFPFPFPFPFPSRGTARTAKYHSISRTLHALLPPQQTLYAISQQSPGAKYVLAAFYSQQDQMDGKPEPISSLAQVPEPTSHPALLAKRLLQLAICLQQMPPFFDSGGLCLGKSPAEAMEEWVAVAGRLVTSDDDLVGCLEGLECLILQSFYQSDAGHLRKSWMTSRRALNMGQLMGIDRKTAKTIRSCDPGFDVARQPSPAVLWFRINCCDRYLSLILGLPVGSRDNSMMLAADPAADEPPSDKLGKVYSVIAGKISDRNNLTGSDAYAMTQSLDMELEQAAKLMTDLWWKPPDMAVCCASSDHCGDDMSVSKIQVRHFSLLILLHLPYLLQDPGQRRFEYNRLMCMQASRDVLVRFLEYRGTFTQAISGRHVDYSALIGAMSLLLGYLGPPLPGHDVQRARDCAMAETVQQKMHEMGALNNDRLCLESAETIRQLLPIVQGPSGGTRDERTVHLNIPFLGTVNIHPAPTPPPSTLLPSTGSTPATHATDGGIMSGAPSSLSAFEPVPAHCPYISMDDHVHSSCPGNTTDFTQWPCFTADIEEWALQGVDTTFWSMLNNNIT</sequence>
<dbReference type="InterPro" id="IPR036864">
    <property type="entry name" value="Zn2-C6_fun-type_DNA-bd_sf"/>
</dbReference>
<evidence type="ECO:0000313" key="7">
    <source>
        <dbReference type="EMBL" id="KAK7421123.1"/>
    </source>
</evidence>
<evidence type="ECO:0000259" key="6">
    <source>
        <dbReference type="PROSITE" id="PS50048"/>
    </source>
</evidence>
<dbReference type="CDD" id="cd00067">
    <property type="entry name" value="GAL4"/>
    <property type="match status" value="1"/>
</dbReference>
<dbReference type="SUPFAM" id="SSF57701">
    <property type="entry name" value="Zn2/Cys6 DNA-binding domain"/>
    <property type="match status" value="1"/>
</dbReference>
<evidence type="ECO:0000256" key="2">
    <source>
        <dbReference type="ARBA" id="ARBA00023015"/>
    </source>
</evidence>
<dbReference type="CDD" id="cd12148">
    <property type="entry name" value="fungal_TF_MHR"/>
    <property type="match status" value="1"/>
</dbReference>
<feature type="region of interest" description="Disordered" evidence="5">
    <location>
        <begin position="83"/>
        <end position="109"/>
    </location>
</feature>
<keyword evidence="2" id="KW-0805">Transcription regulation</keyword>
<organism evidence="7 8">
    <name type="scientific">Neonectria magnoliae</name>
    <dbReference type="NCBI Taxonomy" id="2732573"/>
    <lineage>
        <taxon>Eukaryota</taxon>
        <taxon>Fungi</taxon>
        <taxon>Dikarya</taxon>
        <taxon>Ascomycota</taxon>
        <taxon>Pezizomycotina</taxon>
        <taxon>Sordariomycetes</taxon>
        <taxon>Hypocreomycetidae</taxon>
        <taxon>Hypocreales</taxon>
        <taxon>Nectriaceae</taxon>
        <taxon>Neonectria</taxon>
    </lineage>
</organism>
<evidence type="ECO:0000256" key="1">
    <source>
        <dbReference type="ARBA" id="ARBA00022723"/>
    </source>
</evidence>
<comment type="caution">
    <text evidence="7">The sequence shown here is derived from an EMBL/GenBank/DDBJ whole genome shotgun (WGS) entry which is preliminary data.</text>
</comment>
<dbReference type="PROSITE" id="PS00463">
    <property type="entry name" value="ZN2_CY6_FUNGAL_1"/>
    <property type="match status" value="1"/>
</dbReference>
<keyword evidence="1" id="KW-0479">Metal-binding</keyword>